<keyword evidence="11" id="KW-0830">Ubiquinone</keyword>
<dbReference type="PANTHER" id="PTHR11432:SF3">
    <property type="entry name" value="NADH-UBIQUINONE OXIDOREDUCTASE CHAIN 1"/>
    <property type="match status" value="1"/>
</dbReference>
<keyword evidence="11 14" id="KW-0496">Mitochondrion</keyword>
<comment type="similarity">
    <text evidence="2 10">Belongs to the complex I subunit 1 family.</text>
</comment>
<evidence type="ECO:0000256" key="6">
    <source>
        <dbReference type="ARBA" id="ARBA00022989"/>
    </source>
</evidence>
<dbReference type="GO" id="GO:0003954">
    <property type="term" value="F:NADH dehydrogenase activity"/>
    <property type="evidence" value="ECO:0007669"/>
    <property type="project" value="TreeGrafter"/>
</dbReference>
<dbReference type="InterPro" id="IPR001694">
    <property type="entry name" value="NADH_UbQ_OxRdtase_su1/FPO"/>
</dbReference>
<dbReference type="Pfam" id="PF00146">
    <property type="entry name" value="NADHdh"/>
    <property type="match status" value="1"/>
</dbReference>
<dbReference type="GO" id="GO:0008137">
    <property type="term" value="F:NADH dehydrogenase (ubiquinone) activity"/>
    <property type="evidence" value="ECO:0007669"/>
    <property type="project" value="UniProtKB-EC"/>
</dbReference>
<feature type="transmembrane region" description="Helical" evidence="12">
    <location>
        <begin position="93"/>
        <end position="114"/>
    </location>
</feature>
<evidence type="ECO:0000256" key="2">
    <source>
        <dbReference type="ARBA" id="ARBA00010535"/>
    </source>
</evidence>
<evidence type="ECO:0000256" key="4">
    <source>
        <dbReference type="ARBA" id="ARBA00021009"/>
    </source>
</evidence>
<keyword evidence="7 10" id="KW-0520">NAD</keyword>
<dbReference type="PANTHER" id="PTHR11432">
    <property type="entry name" value="NADH DEHYDROGENASE SUBUNIT 1"/>
    <property type="match status" value="1"/>
</dbReference>
<feature type="chain" id="PRO_5002040831" description="NADH-ubiquinone oxidoreductase chain 1" evidence="13">
    <location>
        <begin position="23"/>
        <end position="286"/>
    </location>
</feature>
<evidence type="ECO:0000256" key="5">
    <source>
        <dbReference type="ARBA" id="ARBA00022692"/>
    </source>
</evidence>
<keyword evidence="13" id="KW-0732">Signal</keyword>
<evidence type="ECO:0000256" key="10">
    <source>
        <dbReference type="RuleBase" id="RU000471"/>
    </source>
</evidence>
<geneLocation type="mitochondrion" evidence="14"/>
<gene>
    <name evidence="14" type="primary">NAD1</name>
</gene>
<sequence length="286" mass="33549">MMYIFLLLMVAFLVLIERKILGLSQIRKGPNIVGFFGILQTLMDGIKLILKSFTVMKKNEFMMFIYSPMMGFFLSLLNYYFFIFFMVKSNMGYSILFNLFIGGLTVYTILGSGWGSSNNYSLIGSLRAVAQMISYEVVLSFFILFLLIKQNSFSWNGLKNLNLSSPSLFFCLFFLGIVIFSAELNRTPFDLVEGESELVGGYNVEYSGIGFTFLFLAEYLNIWFYSFVMVVLFFNIKFIYIYSIIFVFFFCWIRAMLPRFKFFDLIILMWKILLPLMTFFYMFFLL</sequence>
<dbReference type="GO" id="GO:0005743">
    <property type="term" value="C:mitochondrial inner membrane"/>
    <property type="evidence" value="ECO:0007669"/>
    <property type="project" value="UniProtKB-SubCell"/>
</dbReference>
<feature type="transmembrane region" description="Helical" evidence="12">
    <location>
        <begin position="62"/>
        <end position="87"/>
    </location>
</feature>
<feature type="transmembrane region" description="Helical" evidence="12">
    <location>
        <begin position="265"/>
        <end position="284"/>
    </location>
</feature>
<protein>
    <recommendedName>
        <fullName evidence="4 11">NADH-ubiquinone oxidoreductase chain 1</fullName>
        <ecNumber evidence="3 11">7.1.1.2</ecNumber>
    </recommendedName>
</protein>
<dbReference type="EC" id="7.1.1.2" evidence="3 11"/>
<evidence type="ECO:0000256" key="9">
    <source>
        <dbReference type="ARBA" id="ARBA00049551"/>
    </source>
</evidence>
<evidence type="ECO:0000313" key="14">
    <source>
        <dbReference type="EMBL" id="AIZ58131.1"/>
    </source>
</evidence>
<feature type="signal peptide" evidence="13">
    <location>
        <begin position="1"/>
        <end position="22"/>
    </location>
</feature>
<dbReference type="InterPro" id="IPR018086">
    <property type="entry name" value="NADH_UbQ_OxRdtase_su1_CS"/>
</dbReference>
<proteinExistence type="inferred from homology"/>
<dbReference type="EMBL" id="KM259617">
    <property type="protein sequence ID" value="AIZ58131.1"/>
    <property type="molecule type" value="Genomic_DNA"/>
</dbReference>
<dbReference type="PROSITE" id="PS00668">
    <property type="entry name" value="COMPLEX1_ND1_2"/>
    <property type="match status" value="1"/>
</dbReference>
<comment type="catalytic activity">
    <reaction evidence="9 11">
        <text>a ubiquinone + NADH + 5 H(+)(in) = a ubiquinol + NAD(+) + 4 H(+)(out)</text>
        <dbReference type="Rhea" id="RHEA:29091"/>
        <dbReference type="Rhea" id="RHEA-COMP:9565"/>
        <dbReference type="Rhea" id="RHEA-COMP:9566"/>
        <dbReference type="ChEBI" id="CHEBI:15378"/>
        <dbReference type="ChEBI" id="CHEBI:16389"/>
        <dbReference type="ChEBI" id="CHEBI:17976"/>
        <dbReference type="ChEBI" id="CHEBI:57540"/>
        <dbReference type="ChEBI" id="CHEBI:57945"/>
        <dbReference type="EC" id="7.1.1.2"/>
    </reaction>
</comment>
<feature type="transmembrane region" description="Helical" evidence="12">
    <location>
        <begin position="222"/>
        <end position="253"/>
    </location>
</feature>
<keyword evidence="8 12" id="KW-0472">Membrane</keyword>
<organism evidence="14">
    <name type="scientific">Didemnum vexillum</name>
    <dbReference type="NCBI Taxonomy" id="516032"/>
    <lineage>
        <taxon>Eukaryota</taxon>
        <taxon>Metazoa</taxon>
        <taxon>Chordata</taxon>
        <taxon>Tunicata</taxon>
        <taxon>Ascidiacea</taxon>
        <taxon>Aplousobranchia</taxon>
        <taxon>Didemnidae</taxon>
        <taxon>Didemnum</taxon>
    </lineage>
</organism>
<evidence type="ECO:0000256" key="3">
    <source>
        <dbReference type="ARBA" id="ARBA00012944"/>
    </source>
</evidence>
<evidence type="ECO:0000256" key="13">
    <source>
        <dbReference type="SAM" id="SignalP"/>
    </source>
</evidence>
<evidence type="ECO:0000256" key="12">
    <source>
        <dbReference type="SAM" id="Phobius"/>
    </source>
</evidence>
<accession>A0A0A7LFM1</accession>
<dbReference type="GO" id="GO:0009060">
    <property type="term" value="P:aerobic respiration"/>
    <property type="evidence" value="ECO:0007669"/>
    <property type="project" value="TreeGrafter"/>
</dbReference>
<keyword evidence="6 12" id="KW-1133">Transmembrane helix</keyword>
<evidence type="ECO:0000256" key="11">
    <source>
        <dbReference type="RuleBase" id="RU000473"/>
    </source>
</evidence>
<evidence type="ECO:0000256" key="7">
    <source>
        <dbReference type="ARBA" id="ARBA00023027"/>
    </source>
</evidence>
<feature type="transmembrane region" description="Helical" evidence="12">
    <location>
        <begin position="126"/>
        <end position="147"/>
    </location>
</feature>
<dbReference type="AlphaFoldDB" id="A0A0A7LFM1"/>
<feature type="transmembrane region" description="Helical" evidence="12">
    <location>
        <begin position="167"/>
        <end position="186"/>
    </location>
</feature>
<name>A0A0A7LFM1_9ASCI</name>
<evidence type="ECO:0000256" key="8">
    <source>
        <dbReference type="ARBA" id="ARBA00023136"/>
    </source>
</evidence>
<keyword evidence="5 10" id="KW-0812">Transmembrane</keyword>
<evidence type="ECO:0000256" key="1">
    <source>
        <dbReference type="ARBA" id="ARBA00004141"/>
    </source>
</evidence>
<reference evidence="14" key="1">
    <citation type="journal article" date="2014" name="Mar. Genomics">
        <title>Comparison of whole mitochondrial genome sequences from two clades of the invasive ascidian, Didemnum vexillum.</title>
        <authorList>
            <person name="Smith K.F."/>
            <person name="Abbott C.L."/>
            <person name="Saito Y."/>
            <person name="Fidler A.E."/>
        </authorList>
    </citation>
    <scope>NUCLEOTIDE SEQUENCE</scope>
    <source>
        <strain evidence="14">Clade B</strain>
    </source>
</reference>
<comment type="subcellular location">
    <subcellularLocation>
        <location evidence="1">Membrane</location>
        <topology evidence="1">Multi-pass membrane protein</topology>
    </subcellularLocation>
    <subcellularLocation>
        <location evidence="10">Mitochondrion inner membrane</location>
        <topology evidence="10">Multi-pass membrane protein</topology>
    </subcellularLocation>
</comment>